<protein>
    <recommendedName>
        <fullName evidence="1">Tyrosine specific protein phosphatases domain-containing protein</fullName>
    </recommendedName>
</protein>
<accession>A0A6J4IL19</accession>
<dbReference type="PANTHER" id="PTHR23339">
    <property type="entry name" value="TYROSINE SPECIFIC PROTEIN PHOSPHATASE AND DUAL SPECIFICITY PROTEIN PHOSPHATASE"/>
    <property type="match status" value="1"/>
</dbReference>
<dbReference type="EMBL" id="CADCTH010000288">
    <property type="protein sequence ID" value="CAA9255229.1"/>
    <property type="molecule type" value="Genomic_DNA"/>
</dbReference>
<dbReference type="InterPro" id="IPR000387">
    <property type="entry name" value="Tyr_Pase_dom"/>
</dbReference>
<dbReference type="AlphaFoldDB" id="A0A6J4IL19"/>
<dbReference type="InterPro" id="IPR029021">
    <property type="entry name" value="Prot-tyrosine_phosphatase-like"/>
</dbReference>
<evidence type="ECO:0000313" key="2">
    <source>
        <dbReference type="EMBL" id="CAA9255229.1"/>
    </source>
</evidence>
<dbReference type="Pfam" id="PF00102">
    <property type="entry name" value="Y_phosphatase"/>
    <property type="match status" value="1"/>
</dbReference>
<dbReference type="SUPFAM" id="SSF52799">
    <property type="entry name" value="(Phosphotyrosine protein) phosphatases II"/>
    <property type="match status" value="1"/>
</dbReference>
<dbReference type="GO" id="GO:0004725">
    <property type="term" value="F:protein tyrosine phosphatase activity"/>
    <property type="evidence" value="ECO:0007669"/>
    <property type="project" value="InterPro"/>
</dbReference>
<dbReference type="PROSITE" id="PS50056">
    <property type="entry name" value="TYR_PHOSPHATASE_2"/>
    <property type="match status" value="1"/>
</dbReference>
<gene>
    <name evidence="2" type="ORF">AVDCRST_MAG54-2198</name>
</gene>
<evidence type="ECO:0000259" key="1">
    <source>
        <dbReference type="PROSITE" id="PS50056"/>
    </source>
</evidence>
<feature type="domain" description="Tyrosine specific protein phosphatases" evidence="1">
    <location>
        <begin position="64"/>
        <end position="119"/>
    </location>
</feature>
<dbReference type="InterPro" id="IPR050561">
    <property type="entry name" value="PTP"/>
</dbReference>
<sequence length="145" mass="16320">MAPDGWHATLVLPGRTVVRGRGVQDPLPVGREPEYGLYLGVEYHPAWEHERLAWPDFGVPDDPLLAVRAIEQLYDRARAGERVETACRAGKGRTGTVIACLAILDGLPADHAVAWTRRHHHHRAVETPWQRRWVRRFPELLASSG</sequence>
<name>A0A6J4IL19_9PSEU</name>
<proteinExistence type="predicted"/>
<organism evidence="2">
    <name type="scientific">uncultured Actinomycetospora sp</name>
    <dbReference type="NCBI Taxonomy" id="1135996"/>
    <lineage>
        <taxon>Bacteria</taxon>
        <taxon>Bacillati</taxon>
        <taxon>Actinomycetota</taxon>
        <taxon>Actinomycetes</taxon>
        <taxon>Pseudonocardiales</taxon>
        <taxon>Pseudonocardiaceae</taxon>
        <taxon>Actinomycetospora</taxon>
        <taxon>environmental samples</taxon>
    </lineage>
</organism>
<dbReference type="Gene3D" id="3.90.190.10">
    <property type="entry name" value="Protein tyrosine phosphatase superfamily"/>
    <property type="match status" value="1"/>
</dbReference>
<reference evidence="2" key="1">
    <citation type="submission" date="2020-02" db="EMBL/GenBank/DDBJ databases">
        <authorList>
            <person name="Meier V. D."/>
        </authorList>
    </citation>
    <scope>NUCLEOTIDE SEQUENCE</scope>
    <source>
        <strain evidence="2">AVDCRST_MAG54</strain>
    </source>
</reference>
<dbReference type="InterPro" id="IPR000242">
    <property type="entry name" value="PTP_cat"/>
</dbReference>